<keyword evidence="4" id="KW-0238">DNA-binding</keyword>
<dbReference type="Proteomes" id="UP000542434">
    <property type="component" value="Unassembled WGS sequence"/>
</dbReference>
<dbReference type="InterPro" id="IPR043020">
    <property type="entry name" value="GCM_large"/>
</dbReference>
<dbReference type="GO" id="GO:0005634">
    <property type="term" value="C:nucleus"/>
    <property type="evidence" value="ECO:0007669"/>
    <property type="project" value="UniProtKB-SubCell"/>
</dbReference>
<dbReference type="InterPro" id="IPR043021">
    <property type="entry name" value="GCM_small"/>
</dbReference>
<dbReference type="Gene3D" id="2.20.25.670">
    <property type="entry name" value="GCM domain, large subdomain"/>
    <property type="match status" value="1"/>
</dbReference>
<keyword evidence="6" id="KW-0539">Nucleus</keyword>
<dbReference type="InterPro" id="IPR036115">
    <property type="entry name" value="GCM_dom_sf"/>
</dbReference>
<dbReference type="PANTHER" id="PTHR12414">
    <property type="entry name" value="GLIAL CELLS MISSING RELATED/GLIDE"/>
    <property type="match status" value="1"/>
</dbReference>
<gene>
    <name evidence="9" type="primary">Gcm1</name>
    <name evidence="9" type="ORF">CICNIG_R12797</name>
</gene>
<feature type="non-terminal residue" evidence="9">
    <location>
        <position position="405"/>
    </location>
</feature>
<evidence type="ECO:0000256" key="2">
    <source>
        <dbReference type="ARBA" id="ARBA00022473"/>
    </source>
</evidence>
<dbReference type="GO" id="GO:0042063">
    <property type="term" value="P:gliogenesis"/>
    <property type="evidence" value="ECO:0007669"/>
    <property type="project" value="TreeGrafter"/>
</dbReference>
<dbReference type="PROSITE" id="PS50807">
    <property type="entry name" value="GCM"/>
    <property type="match status" value="1"/>
</dbReference>
<feature type="domain" description="GCM" evidence="8">
    <location>
        <begin position="23"/>
        <end position="178"/>
    </location>
</feature>
<evidence type="ECO:0000313" key="9">
    <source>
        <dbReference type="EMBL" id="NXF56811.1"/>
    </source>
</evidence>
<evidence type="ECO:0000256" key="6">
    <source>
        <dbReference type="ARBA" id="ARBA00023242"/>
    </source>
</evidence>
<evidence type="ECO:0000256" key="7">
    <source>
        <dbReference type="SAM" id="MobiDB-lite"/>
    </source>
</evidence>
<dbReference type="GO" id="GO:0000978">
    <property type="term" value="F:RNA polymerase II cis-regulatory region sequence-specific DNA binding"/>
    <property type="evidence" value="ECO:0007669"/>
    <property type="project" value="TreeGrafter"/>
</dbReference>
<sequence>MLKGADDVVTEQEDSASRHGEVMSWDINDIKLPQDIRQIDWFQEWPDSYVKHIYSSEDKNAQRHHSSWAMRNTNNHNSRILKKSCLGVVVCGNNCSTLDGRKIYLRPAICDKARQKQQRKCCPNCNGPLRLLSCRGHGGYPVTNFWRHEGQFIFFQSKGAHDHPRPETKLEAEARRSIQKAQTAFSPSSPRLKRIREIESLTGAMPRTEALPLLFSKPDAYMLPANFGGHLSKSSWELMLGSCSGQPPYPRAAGEDGDSGEAPTWSRSPSLRKTPSTGRPCSSPAIPAADLPCAAPSPQHCAHPGTQHILPMKKGGHDTFRPNAGHLGDESCEQKSPLAYGGSCLPPLPYPAPQGGPCPTASGTHHHCQLSAPLRGCEGDMGEGGRRMGLNYRNDDMLFNLYPLR</sequence>
<feature type="compositionally biased region" description="Polar residues" evidence="7">
    <location>
        <begin position="265"/>
        <end position="280"/>
    </location>
</feature>
<dbReference type="EMBL" id="VWZC01000111">
    <property type="protein sequence ID" value="NXF56811.1"/>
    <property type="molecule type" value="Genomic_DNA"/>
</dbReference>
<accession>A0A7K8UQX3</accession>
<dbReference type="Pfam" id="PF03615">
    <property type="entry name" value="GCM"/>
    <property type="match status" value="1"/>
</dbReference>
<keyword evidence="10" id="KW-1185">Reference proteome</keyword>
<evidence type="ECO:0000256" key="1">
    <source>
        <dbReference type="ARBA" id="ARBA00004123"/>
    </source>
</evidence>
<evidence type="ECO:0000259" key="8">
    <source>
        <dbReference type="PROSITE" id="PS50807"/>
    </source>
</evidence>
<dbReference type="PANTHER" id="PTHR12414:SF6">
    <property type="entry name" value="CHORION-SPECIFIC TRANSCRIPTION FACTOR GCMA"/>
    <property type="match status" value="1"/>
</dbReference>
<feature type="region of interest" description="Disordered" evidence="7">
    <location>
        <begin position="247"/>
        <end position="283"/>
    </location>
</feature>
<organism evidence="9 10">
    <name type="scientific">Ciccaba nigrolineata</name>
    <dbReference type="NCBI Taxonomy" id="1118524"/>
    <lineage>
        <taxon>Eukaryota</taxon>
        <taxon>Metazoa</taxon>
        <taxon>Chordata</taxon>
        <taxon>Craniata</taxon>
        <taxon>Vertebrata</taxon>
        <taxon>Euteleostomi</taxon>
        <taxon>Archelosauria</taxon>
        <taxon>Archosauria</taxon>
        <taxon>Dinosauria</taxon>
        <taxon>Saurischia</taxon>
        <taxon>Theropoda</taxon>
        <taxon>Coelurosauria</taxon>
        <taxon>Aves</taxon>
        <taxon>Neognathae</taxon>
        <taxon>Neoaves</taxon>
        <taxon>Telluraves</taxon>
        <taxon>Strigiformes</taxon>
        <taxon>Strigidae</taxon>
        <taxon>Ciccaba</taxon>
    </lineage>
</organism>
<keyword evidence="3" id="KW-0805">Transcription regulation</keyword>
<evidence type="ECO:0000256" key="4">
    <source>
        <dbReference type="ARBA" id="ARBA00023125"/>
    </source>
</evidence>
<name>A0A7K8UQX3_9STRI</name>
<evidence type="ECO:0000256" key="3">
    <source>
        <dbReference type="ARBA" id="ARBA00023015"/>
    </source>
</evidence>
<dbReference type="GO" id="GO:0001228">
    <property type="term" value="F:DNA-binding transcription activator activity, RNA polymerase II-specific"/>
    <property type="evidence" value="ECO:0007669"/>
    <property type="project" value="InterPro"/>
</dbReference>
<feature type="non-terminal residue" evidence="9">
    <location>
        <position position="1"/>
    </location>
</feature>
<protein>
    <submittedName>
        <fullName evidence="9">GCM1 factor</fullName>
    </submittedName>
</protein>
<evidence type="ECO:0000256" key="5">
    <source>
        <dbReference type="ARBA" id="ARBA00023163"/>
    </source>
</evidence>
<dbReference type="InterPro" id="IPR039791">
    <property type="entry name" value="GCM"/>
</dbReference>
<keyword evidence="2" id="KW-0217">Developmental protein</keyword>
<dbReference type="Gene3D" id="3.30.70.3530">
    <property type="entry name" value="GCM motif"/>
    <property type="match status" value="1"/>
</dbReference>
<proteinExistence type="predicted"/>
<dbReference type="InterPro" id="IPR003902">
    <property type="entry name" value="Tscrpt_reg_GCM"/>
</dbReference>
<comment type="subcellular location">
    <subcellularLocation>
        <location evidence="1">Nucleus</location>
    </subcellularLocation>
</comment>
<dbReference type="SUPFAM" id="SSF90073">
    <property type="entry name" value="GCM domain"/>
    <property type="match status" value="1"/>
</dbReference>
<evidence type="ECO:0000313" key="10">
    <source>
        <dbReference type="Proteomes" id="UP000542434"/>
    </source>
</evidence>
<keyword evidence="5" id="KW-0804">Transcription</keyword>
<comment type="caution">
    <text evidence="9">The sequence shown here is derived from an EMBL/GenBank/DDBJ whole genome shotgun (WGS) entry which is preliminary data.</text>
</comment>
<reference evidence="9 10" key="1">
    <citation type="submission" date="2019-09" db="EMBL/GenBank/DDBJ databases">
        <title>Bird 10,000 Genomes (B10K) Project - Family phase.</title>
        <authorList>
            <person name="Zhang G."/>
        </authorList>
    </citation>
    <scope>NUCLEOTIDE SEQUENCE [LARGE SCALE GENOMIC DNA]</scope>
    <source>
        <strain evidence="9">B10K-DU-001-07</strain>
        <tissue evidence="9">Muscle</tissue>
    </source>
</reference>
<dbReference type="AlphaFoldDB" id="A0A7K8UQX3"/>
<dbReference type="FunFam" id="3.30.70.3530:FF:000001">
    <property type="entry name" value="Chorion-specific transcription factor GCMb"/>
    <property type="match status" value="1"/>
</dbReference>